<feature type="coiled-coil region" evidence="5">
    <location>
        <begin position="116"/>
        <end position="143"/>
    </location>
</feature>
<organism evidence="7 8">
    <name type="scientific">Arabidopsis thaliana</name>
    <name type="common">Mouse-ear cress</name>
    <dbReference type="NCBI Taxonomy" id="3702"/>
    <lineage>
        <taxon>Eukaryota</taxon>
        <taxon>Viridiplantae</taxon>
        <taxon>Streptophyta</taxon>
        <taxon>Embryophyta</taxon>
        <taxon>Tracheophyta</taxon>
        <taxon>Spermatophyta</taxon>
        <taxon>Magnoliopsida</taxon>
        <taxon>eudicotyledons</taxon>
        <taxon>Gunneridae</taxon>
        <taxon>Pentapetalae</taxon>
        <taxon>rosids</taxon>
        <taxon>malvids</taxon>
        <taxon>Brassicales</taxon>
        <taxon>Brassicaceae</taxon>
        <taxon>Camelineae</taxon>
        <taxon>Arabidopsis</taxon>
    </lineage>
</organism>
<feature type="domain" description="RING-type" evidence="6">
    <location>
        <begin position="175"/>
        <end position="216"/>
    </location>
</feature>
<keyword evidence="3" id="KW-0862">Zinc</keyword>
<keyword evidence="1" id="KW-0479">Metal-binding</keyword>
<dbReference type="Pfam" id="PF13639">
    <property type="entry name" value="zf-RING_2"/>
    <property type="match status" value="1"/>
</dbReference>
<evidence type="ECO:0000256" key="4">
    <source>
        <dbReference type="PROSITE-ProRule" id="PRU00175"/>
    </source>
</evidence>
<protein>
    <recommendedName>
        <fullName evidence="6">RING-type domain-containing protein</fullName>
    </recommendedName>
</protein>
<name>A0A178WK43_ARATH</name>
<evidence type="ECO:0000256" key="2">
    <source>
        <dbReference type="ARBA" id="ARBA00022771"/>
    </source>
</evidence>
<evidence type="ECO:0000313" key="8">
    <source>
        <dbReference type="Proteomes" id="UP000078284"/>
    </source>
</evidence>
<evidence type="ECO:0000313" key="7">
    <source>
        <dbReference type="EMBL" id="OAP18697.1"/>
    </source>
</evidence>
<dbReference type="PANTHER" id="PTHR45931:SF13">
    <property type="entry name" value="GENOME ASSEMBLY, CHROMOSOME: A05"/>
    <property type="match status" value="1"/>
</dbReference>
<dbReference type="ExpressionAtlas" id="A0A178WK43">
    <property type="expression patterns" value="baseline"/>
</dbReference>
<evidence type="ECO:0000256" key="3">
    <source>
        <dbReference type="ARBA" id="ARBA00022833"/>
    </source>
</evidence>
<reference evidence="8" key="1">
    <citation type="journal article" date="2016" name="Proc. Natl. Acad. Sci. U.S.A.">
        <title>Chromosome-level assembly of Arabidopsis thaliana Ler reveals the extent of translocation and inversion polymorphisms.</title>
        <authorList>
            <person name="Zapata L."/>
            <person name="Ding J."/>
            <person name="Willing E.M."/>
            <person name="Hartwig B."/>
            <person name="Bezdan D."/>
            <person name="Jiao W.B."/>
            <person name="Patel V."/>
            <person name="Velikkakam James G."/>
            <person name="Koornneef M."/>
            <person name="Ossowski S."/>
            <person name="Schneeberger K."/>
        </authorList>
    </citation>
    <scope>NUCLEOTIDE SEQUENCE [LARGE SCALE GENOMIC DNA]</scope>
    <source>
        <strain evidence="8">cv. Landsberg erecta</strain>
    </source>
</reference>
<accession>A0A178WK43</accession>
<dbReference type="CDD" id="cd16454">
    <property type="entry name" value="RING-H2_PA-TM-RING"/>
    <property type="match status" value="1"/>
</dbReference>
<dbReference type="PROSITE" id="PS50089">
    <property type="entry name" value="ZF_RING_2"/>
    <property type="match status" value="1"/>
</dbReference>
<keyword evidence="2 4" id="KW-0863">Zinc-finger</keyword>
<dbReference type="GO" id="GO:0008270">
    <property type="term" value="F:zinc ion binding"/>
    <property type="evidence" value="ECO:0007669"/>
    <property type="project" value="UniProtKB-KW"/>
</dbReference>
<keyword evidence="5" id="KW-0175">Coiled coil</keyword>
<dbReference type="PANTHER" id="PTHR45931">
    <property type="entry name" value="SI:CH211-59O9.10"/>
    <property type="match status" value="1"/>
</dbReference>
<proteinExistence type="predicted"/>
<dbReference type="AlphaFoldDB" id="A0A178WK43"/>
<evidence type="ECO:0000259" key="6">
    <source>
        <dbReference type="PROSITE" id="PS50089"/>
    </source>
</evidence>
<evidence type="ECO:0000256" key="1">
    <source>
        <dbReference type="ARBA" id="ARBA00022723"/>
    </source>
</evidence>
<dbReference type="Proteomes" id="UP000078284">
    <property type="component" value="Chromosome 1"/>
</dbReference>
<dbReference type="SMART" id="SM00184">
    <property type="entry name" value="RING"/>
    <property type="match status" value="1"/>
</dbReference>
<dbReference type="InterPro" id="IPR051834">
    <property type="entry name" value="RING_finger_E3_ligase"/>
</dbReference>
<gene>
    <name evidence="7" type="ordered locus">AXX17_At1g19710</name>
</gene>
<dbReference type="InterPro" id="IPR001841">
    <property type="entry name" value="Znf_RING"/>
</dbReference>
<dbReference type="InterPro" id="IPR013083">
    <property type="entry name" value="Znf_RING/FYVE/PHD"/>
</dbReference>
<dbReference type="Gene3D" id="3.30.40.10">
    <property type="entry name" value="Zinc/RING finger domain, C3HC4 (zinc finger)"/>
    <property type="match status" value="1"/>
</dbReference>
<sequence>MRIDFYHNIIRNHQPENAGTLSVNANIDGYDYTFTDTSFIEEFLNEENNQFPTKQKLHYFLEDSELINDYDMEWGTAIFELIFYVVAVTNPARGDYSPGDDLLVSLLIFPNDDPIEEEYEIEEEDLSEEEDQIEEAVRASLEETTNINLRPANKLVVNSLARKIYKKTTSSTERCTICLEEFNDGTKVVTLPCGHEFDDECVLTWFETNHDCPLCRFKLPCEDQ</sequence>
<dbReference type="EMBL" id="LUHQ01000001">
    <property type="protein sequence ID" value="OAP18697.1"/>
    <property type="molecule type" value="Genomic_DNA"/>
</dbReference>
<dbReference type="SUPFAM" id="SSF57850">
    <property type="entry name" value="RING/U-box"/>
    <property type="match status" value="1"/>
</dbReference>
<comment type="caution">
    <text evidence="7">The sequence shown here is derived from an EMBL/GenBank/DDBJ whole genome shotgun (WGS) entry which is preliminary data.</text>
</comment>
<evidence type="ECO:0000256" key="5">
    <source>
        <dbReference type="SAM" id="Coils"/>
    </source>
</evidence>